<dbReference type="PANTHER" id="PTHR43289">
    <property type="entry name" value="MITOGEN-ACTIVATED PROTEIN KINASE KINASE KINASE 20-RELATED"/>
    <property type="match status" value="1"/>
</dbReference>
<dbReference type="SMART" id="SM00220">
    <property type="entry name" value="S_TKc"/>
    <property type="match status" value="1"/>
</dbReference>
<keyword evidence="2" id="KW-0547">Nucleotide-binding</keyword>
<proteinExistence type="predicted"/>
<keyword evidence="3 6" id="KW-0418">Kinase</keyword>
<evidence type="ECO:0000256" key="2">
    <source>
        <dbReference type="ARBA" id="ARBA00022741"/>
    </source>
</evidence>
<dbReference type="EMBL" id="JAAGME010001227">
    <property type="protein sequence ID" value="NEB71200.1"/>
    <property type="molecule type" value="Genomic_DNA"/>
</dbReference>
<evidence type="ECO:0000259" key="5">
    <source>
        <dbReference type="PROSITE" id="PS50011"/>
    </source>
</evidence>
<gene>
    <name evidence="6" type="ORF">G3I39_29655</name>
</gene>
<evidence type="ECO:0000256" key="4">
    <source>
        <dbReference type="ARBA" id="ARBA00022840"/>
    </source>
</evidence>
<dbReference type="AlphaFoldDB" id="A0A6N9VEA9"/>
<reference evidence="6 7" key="1">
    <citation type="submission" date="2020-01" db="EMBL/GenBank/DDBJ databases">
        <title>Insect and environment-associated Actinomycetes.</title>
        <authorList>
            <person name="Currrie C."/>
            <person name="Chevrette M."/>
            <person name="Carlson C."/>
            <person name="Stubbendieck R."/>
            <person name="Wendt-Pienkowski E."/>
        </authorList>
    </citation>
    <scope>NUCLEOTIDE SEQUENCE [LARGE SCALE GENOMIC DNA]</scope>
    <source>
        <strain evidence="6 7">SID14438</strain>
    </source>
</reference>
<dbReference type="Gene3D" id="1.10.510.10">
    <property type="entry name" value="Transferase(Phosphotransferase) domain 1"/>
    <property type="match status" value="1"/>
</dbReference>
<dbReference type="PANTHER" id="PTHR43289:SF34">
    <property type="entry name" value="SERINE_THREONINE-PROTEIN KINASE YBDM-RELATED"/>
    <property type="match status" value="1"/>
</dbReference>
<evidence type="ECO:0000313" key="7">
    <source>
        <dbReference type="Proteomes" id="UP000471648"/>
    </source>
</evidence>
<dbReference type="RefSeq" id="WP_164358553.1">
    <property type="nucleotide sequence ID" value="NZ_JAAGME010001227.1"/>
</dbReference>
<feature type="non-terminal residue" evidence="6">
    <location>
        <position position="291"/>
    </location>
</feature>
<dbReference type="GO" id="GO:0005524">
    <property type="term" value="F:ATP binding"/>
    <property type="evidence" value="ECO:0007669"/>
    <property type="project" value="UniProtKB-KW"/>
</dbReference>
<sequence length="291" mass="29757">MEALRREDPRRFGRFTVLARFQEAASAVQYVARDTATGEVAVITAARPALAAVPAFRRRFQAEARTAERLAGGWVAPLVDSAASASDDTADKAGAGGAADGQELLWTATEYVPALPLAEAIGIAGPLPERALRILGAGIAEILSRLHAGGAVLQGLAPGTVLLAEDGPRLTAFGPLGAAAAAEAKPGGQLSVRLGYLTPEQVEGKEVGAPSDLFVLGLLLAYAATGTTPFTEGPAEEAARRIAEAEPELDAVPEELRELIAGCLAKDPAERPTAGTVAAELALEGAAGLAR</sequence>
<protein>
    <submittedName>
        <fullName evidence="6">Protein kinase</fullName>
    </submittedName>
</protein>
<accession>A0A6N9VEA9</accession>
<dbReference type="InterPro" id="IPR000719">
    <property type="entry name" value="Prot_kinase_dom"/>
</dbReference>
<keyword evidence="1" id="KW-0808">Transferase</keyword>
<evidence type="ECO:0000256" key="3">
    <source>
        <dbReference type="ARBA" id="ARBA00022777"/>
    </source>
</evidence>
<dbReference type="InterPro" id="IPR011009">
    <property type="entry name" value="Kinase-like_dom_sf"/>
</dbReference>
<name>A0A6N9VEA9_STRMI</name>
<dbReference type="SUPFAM" id="SSF56112">
    <property type="entry name" value="Protein kinase-like (PK-like)"/>
    <property type="match status" value="1"/>
</dbReference>
<evidence type="ECO:0000256" key="1">
    <source>
        <dbReference type="ARBA" id="ARBA00022679"/>
    </source>
</evidence>
<dbReference type="Pfam" id="PF00069">
    <property type="entry name" value="Pkinase"/>
    <property type="match status" value="1"/>
</dbReference>
<dbReference type="PROSITE" id="PS50011">
    <property type="entry name" value="PROTEIN_KINASE_DOM"/>
    <property type="match status" value="1"/>
</dbReference>
<comment type="caution">
    <text evidence="6">The sequence shown here is derived from an EMBL/GenBank/DDBJ whole genome shotgun (WGS) entry which is preliminary data.</text>
</comment>
<feature type="domain" description="Protein kinase" evidence="5">
    <location>
        <begin position="15"/>
        <end position="283"/>
    </location>
</feature>
<dbReference type="Proteomes" id="UP000471648">
    <property type="component" value="Unassembled WGS sequence"/>
</dbReference>
<dbReference type="Gene3D" id="3.30.200.20">
    <property type="entry name" value="Phosphorylase Kinase, domain 1"/>
    <property type="match status" value="1"/>
</dbReference>
<keyword evidence="4" id="KW-0067">ATP-binding</keyword>
<evidence type="ECO:0000313" key="6">
    <source>
        <dbReference type="EMBL" id="NEB71200.1"/>
    </source>
</evidence>
<organism evidence="6 7">
    <name type="scientific">Streptomyces microflavus</name>
    <name type="common">Streptomyces lipmanii</name>
    <dbReference type="NCBI Taxonomy" id="1919"/>
    <lineage>
        <taxon>Bacteria</taxon>
        <taxon>Bacillati</taxon>
        <taxon>Actinomycetota</taxon>
        <taxon>Actinomycetes</taxon>
        <taxon>Kitasatosporales</taxon>
        <taxon>Streptomycetaceae</taxon>
        <taxon>Streptomyces</taxon>
    </lineage>
</organism>
<dbReference type="GO" id="GO:0004674">
    <property type="term" value="F:protein serine/threonine kinase activity"/>
    <property type="evidence" value="ECO:0007669"/>
    <property type="project" value="TreeGrafter"/>
</dbReference>